<comment type="caution">
    <text evidence="1">The sequence shown here is derived from an EMBL/GenBank/DDBJ whole genome shotgun (WGS) entry which is preliminary data.</text>
</comment>
<reference evidence="1" key="1">
    <citation type="journal article" date="2015" name="Nature">
        <title>Complex archaea that bridge the gap between prokaryotes and eukaryotes.</title>
        <authorList>
            <person name="Spang A."/>
            <person name="Saw J.H."/>
            <person name="Jorgensen S.L."/>
            <person name="Zaremba-Niedzwiedzka K."/>
            <person name="Martijn J."/>
            <person name="Lind A.E."/>
            <person name="van Eijk R."/>
            <person name="Schleper C."/>
            <person name="Guy L."/>
            <person name="Ettema T.J."/>
        </authorList>
    </citation>
    <scope>NUCLEOTIDE SEQUENCE</scope>
</reference>
<dbReference type="EMBL" id="LAZR01018017">
    <property type="protein sequence ID" value="KKL98035.1"/>
    <property type="molecule type" value="Genomic_DNA"/>
</dbReference>
<gene>
    <name evidence="1" type="ORF">LCGC14_1828420</name>
</gene>
<feature type="non-terminal residue" evidence="1">
    <location>
        <position position="20"/>
    </location>
</feature>
<organism evidence="1">
    <name type="scientific">marine sediment metagenome</name>
    <dbReference type="NCBI Taxonomy" id="412755"/>
    <lineage>
        <taxon>unclassified sequences</taxon>
        <taxon>metagenomes</taxon>
        <taxon>ecological metagenomes</taxon>
    </lineage>
</organism>
<sequence length="20" mass="2347">MKFEVEGDLKLQLDLFLNHG</sequence>
<accession>A0A0F9IWC9</accession>
<proteinExistence type="predicted"/>
<evidence type="ECO:0000313" key="1">
    <source>
        <dbReference type="EMBL" id="KKL98035.1"/>
    </source>
</evidence>
<name>A0A0F9IWC9_9ZZZZ</name>
<dbReference type="AlphaFoldDB" id="A0A0F9IWC9"/>
<protein>
    <submittedName>
        <fullName evidence="1">Uncharacterized protein</fullName>
    </submittedName>
</protein>